<dbReference type="GO" id="GO:0009116">
    <property type="term" value="P:nucleoside metabolic process"/>
    <property type="evidence" value="ECO:0007669"/>
    <property type="project" value="InterPro"/>
</dbReference>
<dbReference type="AlphaFoldDB" id="A0A2S7SY01"/>
<comment type="pathway">
    <text evidence="1">Quinol/quinone metabolism; menaquinone biosynthesis.</text>
</comment>
<reference evidence="4 5" key="1">
    <citation type="submission" date="2018-01" db="EMBL/GenBank/DDBJ databases">
        <title>A novel member of the phylum Bacteroidetes isolated from glacier ice.</title>
        <authorList>
            <person name="Liu Q."/>
            <person name="Xin Y.-H."/>
        </authorList>
    </citation>
    <scope>NUCLEOTIDE SEQUENCE [LARGE SCALE GENOMIC DNA]</scope>
    <source>
        <strain evidence="4 5">RB1R16</strain>
    </source>
</reference>
<gene>
    <name evidence="1 4" type="primary">mqnB</name>
    <name evidence="4" type="ORF">CJD36_008330</name>
</gene>
<dbReference type="GO" id="GO:0005829">
    <property type="term" value="C:cytosol"/>
    <property type="evidence" value="ECO:0007669"/>
    <property type="project" value="TreeGrafter"/>
</dbReference>
<evidence type="ECO:0000256" key="1">
    <source>
        <dbReference type="HAMAP-Rule" id="MF_00991"/>
    </source>
</evidence>
<dbReference type="InterPro" id="IPR000845">
    <property type="entry name" value="Nucleoside_phosphorylase_d"/>
</dbReference>
<dbReference type="OrthoDB" id="9788270at2"/>
<dbReference type="Gene3D" id="3.40.50.1580">
    <property type="entry name" value="Nucleoside phosphorylase domain"/>
    <property type="match status" value="1"/>
</dbReference>
<dbReference type="HAMAP" id="MF_00991">
    <property type="entry name" value="MqnB"/>
    <property type="match status" value="1"/>
</dbReference>
<comment type="similarity">
    <text evidence="1">Belongs to the PNP/UDP phosphorylase family. Futalosine hydrolase subfamily.</text>
</comment>
<dbReference type="GO" id="GO:0008930">
    <property type="term" value="F:methylthioadenosine nucleosidase activity"/>
    <property type="evidence" value="ECO:0007669"/>
    <property type="project" value="TreeGrafter"/>
</dbReference>
<accession>A0A2S7SY01</accession>
<dbReference type="CDD" id="cd17766">
    <property type="entry name" value="futalosine_nucleosidase_MqnB"/>
    <property type="match status" value="1"/>
</dbReference>
<sequence>MNLLILSATEGEVSILKDHLQKTPGTQHNITMVVAGVGVIATTFALTRELSTHKYDMVIQAGVGGSFDENIQLGEVVQVISERYGDLGAEDHDKYIDIFEMGLIEPDVQPHTHKILGTIPNAITDNTGLKKVTGLTVNTVSGNEQTIARRKELFHCQVESMEGTAFHYVCLQMGVPFMQVRGISNYVIPRDKSKWQMKDAIINLNNWLINFLENAE</sequence>
<comment type="catalytic activity">
    <reaction evidence="1">
        <text>futalosine + H2O = dehypoxanthine futalosine + hypoxanthine</text>
        <dbReference type="Rhea" id="RHEA:25904"/>
        <dbReference type="ChEBI" id="CHEBI:15377"/>
        <dbReference type="ChEBI" id="CHEBI:17368"/>
        <dbReference type="ChEBI" id="CHEBI:58863"/>
        <dbReference type="ChEBI" id="CHEBI:58864"/>
        <dbReference type="EC" id="3.2.2.26"/>
    </reaction>
</comment>
<dbReference type="PANTHER" id="PTHR46832">
    <property type="entry name" value="5'-METHYLTHIOADENOSINE/S-ADENOSYLHOMOCYSTEINE NUCLEOSIDASE"/>
    <property type="match status" value="1"/>
</dbReference>
<dbReference type="InterPro" id="IPR019963">
    <property type="entry name" value="FL_hydrolase_MqnB"/>
</dbReference>
<dbReference type="GO" id="GO:0019284">
    <property type="term" value="P:L-methionine salvage from S-adenosylmethionine"/>
    <property type="evidence" value="ECO:0007669"/>
    <property type="project" value="TreeGrafter"/>
</dbReference>
<dbReference type="EMBL" id="PPSL01000002">
    <property type="protein sequence ID" value="PQJ11792.1"/>
    <property type="molecule type" value="Genomic_DNA"/>
</dbReference>
<dbReference type="EC" id="3.2.2.26" evidence="1 2"/>
<comment type="caution">
    <text evidence="4">The sequence shown here is derived from an EMBL/GenBank/DDBJ whole genome shotgun (WGS) entry which is preliminary data.</text>
</comment>
<keyword evidence="1 4" id="KW-0378">Hydrolase</keyword>
<protein>
    <recommendedName>
        <fullName evidence="1 2">Futalosine hydrolase</fullName>
        <shortName evidence="1">FL hydrolase</shortName>
        <ecNumber evidence="1 2">3.2.2.26</ecNumber>
    </recommendedName>
    <alternativeName>
        <fullName evidence="1">Futalosine nucleosidase</fullName>
    </alternativeName>
    <alternativeName>
        <fullName evidence="1">Menaquinone biosynthetic enzyme MqnB</fullName>
    </alternativeName>
</protein>
<proteinExistence type="inferred from homology"/>
<dbReference type="UniPathway" id="UPA00079"/>
<dbReference type="SUPFAM" id="SSF53167">
    <property type="entry name" value="Purine and uridine phosphorylases"/>
    <property type="match status" value="1"/>
</dbReference>
<organism evidence="4 5">
    <name type="scientific">Flavipsychrobacter stenotrophus</name>
    <dbReference type="NCBI Taxonomy" id="2077091"/>
    <lineage>
        <taxon>Bacteria</taxon>
        <taxon>Pseudomonadati</taxon>
        <taxon>Bacteroidota</taxon>
        <taxon>Chitinophagia</taxon>
        <taxon>Chitinophagales</taxon>
        <taxon>Chitinophagaceae</taxon>
        <taxon>Flavipsychrobacter</taxon>
    </lineage>
</organism>
<comment type="function">
    <text evidence="1">Catalyzes the hydrolysis of futalosine (FL) to dehypoxanthine futalosine (DHFL) and hypoxanthine, a step in the biosynthesis of menaquinone (MK, vitamin K2).</text>
</comment>
<keyword evidence="5" id="KW-1185">Reference proteome</keyword>
<dbReference type="InterPro" id="IPR035994">
    <property type="entry name" value="Nucleoside_phosphorylase_sf"/>
</dbReference>
<dbReference type="RefSeq" id="WP_105038672.1">
    <property type="nucleotide sequence ID" value="NZ_PPSL01000002.1"/>
</dbReference>
<evidence type="ECO:0000256" key="2">
    <source>
        <dbReference type="NCBIfam" id="TIGR03664"/>
    </source>
</evidence>
<feature type="domain" description="Nucleoside phosphorylase" evidence="3">
    <location>
        <begin position="26"/>
        <end position="193"/>
    </location>
</feature>
<dbReference type="Proteomes" id="UP000239872">
    <property type="component" value="Unassembled WGS sequence"/>
</dbReference>
<evidence type="ECO:0000259" key="3">
    <source>
        <dbReference type="Pfam" id="PF01048"/>
    </source>
</evidence>
<dbReference type="Pfam" id="PF01048">
    <property type="entry name" value="PNP_UDP_1"/>
    <property type="match status" value="1"/>
</dbReference>
<dbReference type="GO" id="GO:0009234">
    <property type="term" value="P:menaquinone biosynthetic process"/>
    <property type="evidence" value="ECO:0007669"/>
    <property type="project" value="UniProtKB-UniRule"/>
</dbReference>
<keyword evidence="1" id="KW-0474">Menaquinone biosynthesis</keyword>
<dbReference type="NCBIfam" id="TIGR03664">
    <property type="entry name" value="fut_nucase"/>
    <property type="match status" value="1"/>
</dbReference>
<evidence type="ECO:0000313" key="4">
    <source>
        <dbReference type="EMBL" id="PQJ11792.1"/>
    </source>
</evidence>
<name>A0A2S7SY01_9BACT</name>
<evidence type="ECO:0000313" key="5">
    <source>
        <dbReference type="Proteomes" id="UP000239872"/>
    </source>
</evidence>
<dbReference type="GO" id="GO:0008782">
    <property type="term" value="F:adenosylhomocysteine nucleosidase activity"/>
    <property type="evidence" value="ECO:0007669"/>
    <property type="project" value="TreeGrafter"/>
</dbReference>
<dbReference type="PANTHER" id="PTHR46832:SF2">
    <property type="entry name" value="FUTALOSINE HYDROLASE"/>
    <property type="match status" value="1"/>
</dbReference>